<feature type="compositionally biased region" description="Basic and acidic residues" evidence="9">
    <location>
        <begin position="248"/>
        <end position="274"/>
    </location>
</feature>
<dbReference type="AlphaFoldDB" id="J9GCT2"/>
<evidence type="ECO:0000259" key="11">
    <source>
        <dbReference type="Pfam" id="PF20833"/>
    </source>
</evidence>
<evidence type="ECO:0000256" key="5">
    <source>
        <dbReference type="ARBA" id="ARBA00022759"/>
    </source>
</evidence>
<evidence type="ECO:0000256" key="3">
    <source>
        <dbReference type="ARBA" id="ARBA00022722"/>
    </source>
</evidence>
<dbReference type="GO" id="GO:0016787">
    <property type="term" value="F:hydrolase activity"/>
    <property type="evidence" value="ECO:0007669"/>
    <property type="project" value="UniProtKB-KW"/>
</dbReference>
<protein>
    <submittedName>
        <fullName evidence="12">Ribonuclease E</fullName>
    </submittedName>
</protein>
<name>J9GCT2_9ZZZZ</name>
<evidence type="ECO:0000256" key="7">
    <source>
        <dbReference type="ARBA" id="ARBA00022842"/>
    </source>
</evidence>
<evidence type="ECO:0000259" key="10">
    <source>
        <dbReference type="Pfam" id="PF10150"/>
    </source>
</evidence>
<keyword evidence="4" id="KW-0479">Metal-binding</keyword>
<comment type="caution">
    <text evidence="12">The sequence shown here is derived from an EMBL/GenBank/DDBJ whole genome shotgun (WGS) entry which is preliminary data.</text>
</comment>
<dbReference type="PANTHER" id="PTHR30001:SF1">
    <property type="entry name" value="RIBONUCLEASE E_G-LIKE PROTEIN, CHLOROPLASTIC"/>
    <property type="match status" value="1"/>
</dbReference>
<evidence type="ECO:0000256" key="1">
    <source>
        <dbReference type="ARBA" id="ARBA00001946"/>
    </source>
</evidence>
<dbReference type="InterPro" id="IPR048583">
    <property type="entry name" value="RNase_E_G_thioredoxin-like"/>
</dbReference>
<evidence type="ECO:0000256" key="6">
    <source>
        <dbReference type="ARBA" id="ARBA00022801"/>
    </source>
</evidence>
<reference evidence="12" key="1">
    <citation type="journal article" date="2012" name="PLoS ONE">
        <title>Gene sets for utilization of primary and secondary nutrition supplies in the distal gut of endangered iberian lynx.</title>
        <authorList>
            <person name="Alcaide M."/>
            <person name="Messina E."/>
            <person name="Richter M."/>
            <person name="Bargiela R."/>
            <person name="Peplies J."/>
            <person name="Huws S.A."/>
            <person name="Newbold C.J."/>
            <person name="Golyshin P.N."/>
            <person name="Simon M.A."/>
            <person name="Lopez G."/>
            <person name="Yakimov M.M."/>
            <person name="Ferrer M."/>
        </authorList>
    </citation>
    <scope>NUCLEOTIDE SEQUENCE</scope>
</reference>
<dbReference type="Gene3D" id="3.40.1260.20">
    <property type="entry name" value="Ribonuclease E, catalytic domain"/>
    <property type="match status" value="1"/>
</dbReference>
<feature type="compositionally biased region" description="Basic residues" evidence="9">
    <location>
        <begin position="275"/>
        <end position="286"/>
    </location>
</feature>
<evidence type="ECO:0000256" key="2">
    <source>
        <dbReference type="ARBA" id="ARBA00022490"/>
    </source>
</evidence>
<sequence>MRLRDLGGLIVIDFIDMADPRNQRGVEQRLKDAMRYDRARVQMAKISRFGLMELSRQRLRPALSEGNHITCPRCNGVGVIRDTESCALQVLRILQEEAMKEGTGAIHAQVPVDVATFLLNEKRNDVMKLEARHRVPIVLIPNMHLETPHYHIERLRQDDDRLEDTTASFKRVEEIEETKADDPYALKSNEDKPVRPKQVPVIKNVIPREPAPVHVEADKSAPEAAPAAEQPAKKGFFARLIAFFTGDEKPVEEKPAEKAEEDKKARDEQREGDKRRSRREGRRSRRSSSERQNRHETTAEERSDEKHTRRERSARRLEETPADKEARENMEHTTRRRRSRRRPSGLKPLRKRPRRP</sequence>
<organism evidence="12">
    <name type="scientific">gut metagenome</name>
    <dbReference type="NCBI Taxonomy" id="749906"/>
    <lineage>
        <taxon>unclassified sequences</taxon>
        <taxon>metagenomes</taxon>
        <taxon>organismal metagenomes</taxon>
    </lineage>
</organism>
<dbReference type="GO" id="GO:0005737">
    <property type="term" value="C:cytoplasm"/>
    <property type="evidence" value="ECO:0007669"/>
    <property type="project" value="TreeGrafter"/>
</dbReference>
<keyword evidence="2" id="KW-0963">Cytoplasm</keyword>
<feature type="region of interest" description="Disordered" evidence="9">
    <location>
        <begin position="248"/>
        <end position="356"/>
    </location>
</feature>
<evidence type="ECO:0000256" key="4">
    <source>
        <dbReference type="ARBA" id="ARBA00022723"/>
    </source>
</evidence>
<feature type="compositionally biased region" description="Basic and acidic residues" evidence="9">
    <location>
        <begin position="287"/>
        <end position="308"/>
    </location>
</feature>
<keyword evidence="6" id="KW-0378">Hydrolase</keyword>
<dbReference type="GO" id="GO:0006364">
    <property type="term" value="P:rRNA processing"/>
    <property type="evidence" value="ECO:0007669"/>
    <property type="project" value="TreeGrafter"/>
</dbReference>
<dbReference type="InterPro" id="IPR004659">
    <property type="entry name" value="RNase_E/G"/>
</dbReference>
<dbReference type="GO" id="GO:0004540">
    <property type="term" value="F:RNA nuclease activity"/>
    <property type="evidence" value="ECO:0007669"/>
    <property type="project" value="InterPro"/>
</dbReference>
<keyword evidence="7" id="KW-0460">Magnesium</keyword>
<dbReference type="PANTHER" id="PTHR30001">
    <property type="entry name" value="RIBONUCLEASE"/>
    <property type="match status" value="1"/>
</dbReference>
<feature type="compositionally biased region" description="Basic and acidic residues" evidence="9">
    <location>
        <begin position="180"/>
        <end position="194"/>
    </location>
</feature>
<feature type="compositionally biased region" description="Basic and acidic residues" evidence="9">
    <location>
        <begin position="314"/>
        <end position="333"/>
    </location>
</feature>
<keyword evidence="3" id="KW-0540">Nuclease</keyword>
<evidence type="ECO:0000256" key="8">
    <source>
        <dbReference type="ARBA" id="ARBA00022884"/>
    </source>
</evidence>
<dbReference type="Pfam" id="PF10150">
    <property type="entry name" value="RNase_E_G"/>
    <property type="match status" value="1"/>
</dbReference>
<dbReference type="GO" id="GO:0003723">
    <property type="term" value="F:RNA binding"/>
    <property type="evidence" value="ECO:0007669"/>
    <property type="project" value="UniProtKB-KW"/>
</dbReference>
<dbReference type="Pfam" id="PF20833">
    <property type="entry name" value="RNase_E_G_Thio"/>
    <property type="match status" value="1"/>
</dbReference>
<keyword evidence="8" id="KW-0694">RNA-binding</keyword>
<dbReference type="EMBL" id="AMCI01001564">
    <property type="protein sequence ID" value="EJX05142.1"/>
    <property type="molecule type" value="Genomic_DNA"/>
</dbReference>
<feature type="domain" description="RNase E/G thioredoxin-like" evidence="11">
    <location>
        <begin position="70"/>
        <end position="154"/>
    </location>
</feature>
<keyword evidence="5" id="KW-0255">Endonuclease</keyword>
<feature type="compositionally biased region" description="Basic residues" evidence="9">
    <location>
        <begin position="334"/>
        <end position="356"/>
    </location>
</feature>
<evidence type="ECO:0000256" key="9">
    <source>
        <dbReference type="SAM" id="MobiDB-lite"/>
    </source>
</evidence>
<dbReference type="GO" id="GO:0004519">
    <property type="term" value="F:endonuclease activity"/>
    <property type="evidence" value="ECO:0007669"/>
    <property type="project" value="UniProtKB-KW"/>
</dbReference>
<dbReference type="InterPro" id="IPR019307">
    <property type="entry name" value="RNA-bd_AU-1/RNase_E/G"/>
</dbReference>
<comment type="cofactor">
    <cofactor evidence="1">
        <name>Mg(2+)</name>
        <dbReference type="ChEBI" id="CHEBI:18420"/>
    </cofactor>
</comment>
<feature type="domain" description="RNA-binding protein AU-1/Ribonuclease E/G" evidence="10">
    <location>
        <begin position="1"/>
        <end position="58"/>
    </location>
</feature>
<proteinExistence type="predicted"/>
<feature type="region of interest" description="Disordered" evidence="9">
    <location>
        <begin position="180"/>
        <end position="206"/>
    </location>
</feature>
<dbReference type="GO" id="GO:0046872">
    <property type="term" value="F:metal ion binding"/>
    <property type="evidence" value="ECO:0007669"/>
    <property type="project" value="UniProtKB-KW"/>
</dbReference>
<accession>J9GCT2</accession>
<gene>
    <name evidence="12" type="ORF">EVA_06749</name>
</gene>
<evidence type="ECO:0000313" key="12">
    <source>
        <dbReference type="EMBL" id="EJX05142.1"/>
    </source>
</evidence>